<dbReference type="InParanoid" id="A0A251TM50"/>
<sequence length="128" mass="13980">MSHNSKYKLAIGRTSHSHNSKYEGCIGYPKGVSVLLLPLKAWVAASRTKMKSAATTFSNETKQNPCHVATGETEQNPYKKLNLSTRVGEPQFFFPNGCLHNLQTRFLQAGEEAVCLVPLAMADGGVLI</sequence>
<gene>
    <name evidence="2" type="ORF">HannXRQ_Chr10g0307121</name>
    <name evidence="1" type="ORF">HanXRQr2_Chr10g0453421</name>
</gene>
<dbReference type="Gramene" id="mRNA:HanXRQr2_Chr10g0453421">
    <property type="protein sequence ID" value="mRNA:HanXRQr2_Chr10g0453421"/>
    <property type="gene ID" value="HanXRQr2_Chr10g0453421"/>
</dbReference>
<name>A0A251TM50_HELAN</name>
<dbReference type="Proteomes" id="UP000215914">
    <property type="component" value="Chromosome 10"/>
</dbReference>
<dbReference type="EMBL" id="CM007899">
    <property type="protein sequence ID" value="OTG12205.1"/>
    <property type="molecule type" value="Genomic_DNA"/>
</dbReference>
<evidence type="ECO:0000313" key="2">
    <source>
        <dbReference type="EMBL" id="OTG12205.1"/>
    </source>
</evidence>
<organism evidence="2 3">
    <name type="scientific">Helianthus annuus</name>
    <name type="common">Common sunflower</name>
    <dbReference type="NCBI Taxonomy" id="4232"/>
    <lineage>
        <taxon>Eukaryota</taxon>
        <taxon>Viridiplantae</taxon>
        <taxon>Streptophyta</taxon>
        <taxon>Embryophyta</taxon>
        <taxon>Tracheophyta</taxon>
        <taxon>Spermatophyta</taxon>
        <taxon>Magnoliopsida</taxon>
        <taxon>eudicotyledons</taxon>
        <taxon>Gunneridae</taxon>
        <taxon>Pentapetalae</taxon>
        <taxon>asterids</taxon>
        <taxon>campanulids</taxon>
        <taxon>Asterales</taxon>
        <taxon>Asteraceae</taxon>
        <taxon>Asteroideae</taxon>
        <taxon>Heliantheae alliance</taxon>
        <taxon>Heliantheae</taxon>
        <taxon>Helianthus</taxon>
    </lineage>
</organism>
<protein>
    <submittedName>
        <fullName evidence="2">Uncharacterized protein</fullName>
    </submittedName>
</protein>
<reference evidence="1" key="3">
    <citation type="submission" date="2020-06" db="EMBL/GenBank/DDBJ databases">
        <title>Helianthus annuus Genome sequencing and assembly Release 2.</title>
        <authorList>
            <person name="Gouzy J."/>
            <person name="Langlade N."/>
            <person name="Munos S."/>
        </authorList>
    </citation>
    <scope>NUCLEOTIDE SEQUENCE</scope>
    <source>
        <tissue evidence="1">Leaves</tissue>
    </source>
</reference>
<accession>A0A251TM50</accession>
<dbReference type="AlphaFoldDB" id="A0A251TM50"/>
<dbReference type="EMBL" id="MNCJ02000325">
    <property type="protein sequence ID" value="KAF5787490.1"/>
    <property type="molecule type" value="Genomic_DNA"/>
</dbReference>
<evidence type="ECO:0000313" key="1">
    <source>
        <dbReference type="EMBL" id="KAF5787490.1"/>
    </source>
</evidence>
<keyword evidence="3" id="KW-1185">Reference proteome</keyword>
<reference evidence="1 3" key="1">
    <citation type="journal article" date="2017" name="Nature">
        <title>The sunflower genome provides insights into oil metabolism, flowering and Asterid evolution.</title>
        <authorList>
            <person name="Badouin H."/>
            <person name="Gouzy J."/>
            <person name="Grassa C.J."/>
            <person name="Murat F."/>
            <person name="Staton S.E."/>
            <person name="Cottret L."/>
            <person name="Lelandais-Briere C."/>
            <person name="Owens G.L."/>
            <person name="Carrere S."/>
            <person name="Mayjonade B."/>
            <person name="Legrand L."/>
            <person name="Gill N."/>
            <person name="Kane N.C."/>
            <person name="Bowers J.E."/>
            <person name="Hubner S."/>
            <person name="Bellec A."/>
            <person name="Berard A."/>
            <person name="Berges H."/>
            <person name="Blanchet N."/>
            <person name="Boniface M.C."/>
            <person name="Brunel D."/>
            <person name="Catrice O."/>
            <person name="Chaidir N."/>
            <person name="Claudel C."/>
            <person name="Donnadieu C."/>
            <person name="Faraut T."/>
            <person name="Fievet G."/>
            <person name="Helmstetter N."/>
            <person name="King M."/>
            <person name="Knapp S.J."/>
            <person name="Lai Z."/>
            <person name="Le Paslier M.C."/>
            <person name="Lippi Y."/>
            <person name="Lorenzon L."/>
            <person name="Mandel J.R."/>
            <person name="Marage G."/>
            <person name="Marchand G."/>
            <person name="Marquand E."/>
            <person name="Bret-Mestries E."/>
            <person name="Morien E."/>
            <person name="Nambeesan S."/>
            <person name="Nguyen T."/>
            <person name="Pegot-Espagnet P."/>
            <person name="Pouilly N."/>
            <person name="Raftis F."/>
            <person name="Sallet E."/>
            <person name="Schiex T."/>
            <person name="Thomas J."/>
            <person name="Vandecasteele C."/>
            <person name="Vares D."/>
            <person name="Vear F."/>
            <person name="Vautrin S."/>
            <person name="Crespi M."/>
            <person name="Mangin B."/>
            <person name="Burke J.M."/>
            <person name="Salse J."/>
            <person name="Munos S."/>
            <person name="Vincourt P."/>
            <person name="Rieseberg L.H."/>
            <person name="Langlade N.B."/>
        </authorList>
    </citation>
    <scope>NUCLEOTIDE SEQUENCE [LARGE SCALE GENOMIC DNA]</scope>
    <source>
        <strain evidence="3">cv. SF193</strain>
        <tissue evidence="1">Leaves</tissue>
    </source>
</reference>
<proteinExistence type="predicted"/>
<reference evidence="2" key="2">
    <citation type="submission" date="2017-02" db="EMBL/GenBank/DDBJ databases">
        <title>Sunflower complete genome.</title>
        <authorList>
            <person name="Langlade N."/>
            <person name="Munos S."/>
        </authorList>
    </citation>
    <scope>NUCLEOTIDE SEQUENCE [LARGE SCALE GENOMIC DNA]</scope>
    <source>
        <tissue evidence="2">Leaves</tissue>
    </source>
</reference>
<evidence type="ECO:0000313" key="3">
    <source>
        <dbReference type="Proteomes" id="UP000215914"/>
    </source>
</evidence>